<evidence type="ECO:0000313" key="4">
    <source>
        <dbReference type="Proteomes" id="UP000078555"/>
    </source>
</evidence>
<keyword evidence="4" id="KW-1185">Reference proteome</keyword>
<organism evidence="1 4">
    <name type="scientific">Plasmodium ovale wallikeri</name>
    <dbReference type="NCBI Taxonomy" id="864142"/>
    <lineage>
        <taxon>Eukaryota</taxon>
        <taxon>Sar</taxon>
        <taxon>Alveolata</taxon>
        <taxon>Apicomplexa</taxon>
        <taxon>Aconoidasida</taxon>
        <taxon>Haemosporida</taxon>
        <taxon>Plasmodiidae</taxon>
        <taxon>Plasmodium</taxon>
        <taxon>Plasmodium (Plasmodium)</taxon>
    </lineage>
</organism>
<reference evidence="4" key="3">
    <citation type="submission" date="2016-05" db="EMBL/GenBank/DDBJ databases">
        <authorList>
            <person name="Naeem R."/>
        </authorList>
    </citation>
    <scope>NUCLEOTIDE SEQUENCE [LARGE SCALE GENOMIC DNA]</scope>
</reference>
<proteinExistence type="predicted"/>
<dbReference type="EMBL" id="FLRD01001914">
    <property type="protein sequence ID" value="SBT58612.1"/>
    <property type="molecule type" value="Genomic_DNA"/>
</dbReference>
<name>A0A1A9APK5_PLAOA</name>
<accession>A0A1A9APK5</accession>
<evidence type="ECO:0000313" key="2">
    <source>
        <dbReference type="EMBL" id="SBT59584.1"/>
    </source>
</evidence>
<sequence length="138" mass="16097">MDGAKANYRYQAIDTYIQTCADLGGSSNYSNENFEDLSGEGFLANCDWKQVNIPVPIYSWNQFTWRKGLPKQFRRALMSEASRFAYWLPCFVVKVIRFYELSEVVRTTLEKKREQQIVGKMVSVVLDFNPAFVYSEYI</sequence>
<evidence type="ECO:0000313" key="1">
    <source>
        <dbReference type="EMBL" id="SBT58612.1"/>
    </source>
</evidence>
<dbReference type="Proteomes" id="UP000078555">
    <property type="component" value="Unassembled WGS sequence"/>
</dbReference>
<gene>
    <name evidence="1" type="ORF">POVWA1_089040</name>
    <name evidence="2" type="ORF">POVWA2_098160</name>
</gene>
<dbReference type="Proteomes" id="UP000078550">
    <property type="component" value="Unassembled WGS sequence"/>
</dbReference>
<reference evidence="3" key="1">
    <citation type="submission" date="2016-05" db="EMBL/GenBank/DDBJ databases">
        <authorList>
            <person name="Naeem Raeece"/>
        </authorList>
    </citation>
    <scope>NUCLEOTIDE SEQUENCE [LARGE SCALE GENOMIC DNA]</scope>
</reference>
<reference evidence="1" key="2">
    <citation type="submission" date="2016-05" db="EMBL/GenBank/DDBJ databases">
        <authorList>
            <person name="Lavstsen T."/>
            <person name="Jespersen J.S."/>
        </authorList>
    </citation>
    <scope>NUCLEOTIDE SEQUENCE [LARGE SCALE GENOMIC DNA]</scope>
</reference>
<protein>
    <submittedName>
        <fullName evidence="1">Uncharacterized protein</fullName>
    </submittedName>
</protein>
<dbReference type="AlphaFoldDB" id="A0A1A9APK5"/>
<evidence type="ECO:0000313" key="3">
    <source>
        <dbReference type="Proteomes" id="UP000078550"/>
    </source>
</evidence>
<dbReference type="EMBL" id="FLRE01003484">
    <property type="protein sequence ID" value="SBT59584.1"/>
    <property type="molecule type" value="Genomic_DNA"/>
</dbReference>